<keyword evidence="2" id="KW-1133">Transmembrane helix</keyword>
<dbReference type="EMBL" id="KN838662">
    <property type="protein sequence ID" value="KIJ98736.1"/>
    <property type="molecule type" value="Genomic_DNA"/>
</dbReference>
<proteinExistence type="predicted"/>
<evidence type="ECO:0000313" key="4">
    <source>
        <dbReference type="EMBL" id="KIJ98736.1"/>
    </source>
</evidence>
<organism evidence="4 5">
    <name type="scientific">Laccaria amethystina LaAM-08-1</name>
    <dbReference type="NCBI Taxonomy" id="1095629"/>
    <lineage>
        <taxon>Eukaryota</taxon>
        <taxon>Fungi</taxon>
        <taxon>Dikarya</taxon>
        <taxon>Basidiomycota</taxon>
        <taxon>Agaricomycotina</taxon>
        <taxon>Agaricomycetes</taxon>
        <taxon>Agaricomycetidae</taxon>
        <taxon>Agaricales</taxon>
        <taxon>Agaricineae</taxon>
        <taxon>Hydnangiaceae</taxon>
        <taxon>Laccaria</taxon>
    </lineage>
</organism>
<protein>
    <recommendedName>
        <fullName evidence="3">DUF6534 domain-containing protein</fullName>
    </recommendedName>
</protein>
<dbReference type="InterPro" id="IPR045339">
    <property type="entry name" value="DUF6534"/>
</dbReference>
<accession>A0A0C9XMH5</accession>
<dbReference type="PANTHER" id="PTHR40465:SF1">
    <property type="entry name" value="DUF6534 DOMAIN-CONTAINING PROTEIN"/>
    <property type="match status" value="1"/>
</dbReference>
<gene>
    <name evidence="4" type="ORF">K443DRAFT_626567</name>
</gene>
<name>A0A0C9XMH5_9AGAR</name>
<dbReference type="STRING" id="1095629.A0A0C9XMH5"/>
<dbReference type="PANTHER" id="PTHR40465">
    <property type="entry name" value="CHROMOSOME 1, WHOLE GENOME SHOTGUN SEQUENCE"/>
    <property type="match status" value="1"/>
</dbReference>
<dbReference type="Proteomes" id="UP000054477">
    <property type="component" value="Unassembled WGS sequence"/>
</dbReference>
<feature type="transmembrane region" description="Helical" evidence="2">
    <location>
        <begin position="35"/>
        <end position="56"/>
    </location>
</feature>
<feature type="region of interest" description="Disordered" evidence="1">
    <location>
        <begin position="252"/>
        <end position="282"/>
    </location>
</feature>
<feature type="compositionally biased region" description="Polar residues" evidence="1">
    <location>
        <begin position="258"/>
        <end position="270"/>
    </location>
</feature>
<dbReference type="HOGENOM" id="CLU_046025_2_0_1"/>
<sequence>MFIGLMINILLFGIMIAQVYVYHTSYKKDSWGLKCFVSYLFIADLVNAIFCFVYLYRTLIINFGNLEVLGVADWSELQLCGILTAFEVGRTPDFVDFRNFKGVVATWLASTVVCDAFITFILRKRKTGFQRSDMMVDRIIRITVQTGLITMIIAVFDLAFYLAVPSGLHLLFSFPLSKLYTNSLMSSLNSRHKVFYGSTAQQASTMDAINTSGGLVPPSQRVHNSKQQDMISFGASAGPEVFVHVEHHELRDVPDQGIQESGNEEQSFRSSLDKGEGKWPTV</sequence>
<feature type="compositionally biased region" description="Basic and acidic residues" evidence="1">
    <location>
        <begin position="271"/>
        <end position="282"/>
    </location>
</feature>
<keyword evidence="2" id="KW-0472">Membrane</keyword>
<dbReference type="OrthoDB" id="3183258at2759"/>
<feature type="transmembrane region" description="Helical" evidence="2">
    <location>
        <begin position="6"/>
        <end position="23"/>
    </location>
</feature>
<reference evidence="5" key="2">
    <citation type="submission" date="2015-01" db="EMBL/GenBank/DDBJ databases">
        <title>Evolutionary Origins and Diversification of the Mycorrhizal Mutualists.</title>
        <authorList>
            <consortium name="DOE Joint Genome Institute"/>
            <consortium name="Mycorrhizal Genomics Consortium"/>
            <person name="Kohler A."/>
            <person name="Kuo A."/>
            <person name="Nagy L.G."/>
            <person name="Floudas D."/>
            <person name="Copeland A."/>
            <person name="Barry K.W."/>
            <person name="Cichocki N."/>
            <person name="Veneault-Fourrey C."/>
            <person name="LaButti K."/>
            <person name="Lindquist E.A."/>
            <person name="Lipzen A."/>
            <person name="Lundell T."/>
            <person name="Morin E."/>
            <person name="Murat C."/>
            <person name="Riley R."/>
            <person name="Ohm R."/>
            <person name="Sun H."/>
            <person name="Tunlid A."/>
            <person name="Henrissat B."/>
            <person name="Grigoriev I.V."/>
            <person name="Hibbett D.S."/>
            <person name="Martin F."/>
        </authorList>
    </citation>
    <scope>NUCLEOTIDE SEQUENCE [LARGE SCALE GENOMIC DNA]</scope>
    <source>
        <strain evidence="5">LaAM-08-1</strain>
    </source>
</reference>
<keyword evidence="2" id="KW-0812">Transmembrane</keyword>
<evidence type="ECO:0000259" key="3">
    <source>
        <dbReference type="Pfam" id="PF20152"/>
    </source>
</evidence>
<feature type="domain" description="DUF6534" evidence="3">
    <location>
        <begin position="112"/>
        <end position="192"/>
    </location>
</feature>
<dbReference type="AlphaFoldDB" id="A0A0C9XMH5"/>
<evidence type="ECO:0000313" key="5">
    <source>
        <dbReference type="Proteomes" id="UP000054477"/>
    </source>
</evidence>
<feature type="transmembrane region" description="Helical" evidence="2">
    <location>
        <begin position="104"/>
        <end position="122"/>
    </location>
</feature>
<dbReference type="Pfam" id="PF20152">
    <property type="entry name" value="DUF6534"/>
    <property type="match status" value="1"/>
</dbReference>
<feature type="transmembrane region" description="Helical" evidence="2">
    <location>
        <begin position="142"/>
        <end position="164"/>
    </location>
</feature>
<evidence type="ECO:0000256" key="2">
    <source>
        <dbReference type="SAM" id="Phobius"/>
    </source>
</evidence>
<keyword evidence="5" id="KW-1185">Reference proteome</keyword>
<evidence type="ECO:0000256" key="1">
    <source>
        <dbReference type="SAM" id="MobiDB-lite"/>
    </source>
</evidence>
<reference evidence="4 5" key="1">
    <citation type="submission" date="2014-04" db="EMBL/GenBank/DDBJ databases">
        <authorList>
            <consortium name="DOE Joint Genome Institute"/>
            <person name="Kuo A."/>
            <person name="Kohler A."/>
            <person name="Nagy L.G."/>
            <person name="Floudas D."/>
            <person name="Copeland A."/>
            <person name="Barry K.W."/>
            <person name="Cichocki N."/>
            <person name="Veneault-Fourrey C."/>
            <person name="LaButti K."/>
            <person name="Lindquist E.A."/>
            <person name="Lipzen A."/>
            <person name="Lundell T."/>
            <person name="Morin E."/>
            <person name="Murat C."/>
            <person name="Sun H."/>
            <person name="Tunlid A."/>
            <person name="Henrissat B."/>
            <person name="Grigoriev I.V."/>
            <person name="Hibbett D.S."/>
            <person name="Martin F."/>
            <person name="Nordberg H.P."/>
            <person name="Cantor M.N."/>
            <person name="Hua S.X."/>
        </authorList>
    </citation>
    <scope>NUCLEOTIDE SEQUENCE [LARGE SCALE GENOMIC DNA]</scope>
    <source>
        <strain evidence="4 5">LaAM-08-1</strain>
    </source>
</reference>